<proteinExistence type="predicted"/>
<reference evidence="1" key="2">
    <citation type="journal article" date="2022" name="New Phytol.">
        <title>Evolutionary transition to the ectomycorrhizal habit in the genomes of a hyperdiverse lineage of mushroom-forming fungi.</title>
        <authorList>
            <person name="Looney B."/>
            <person name="Miyauchi S."/>
            <person name="Morin E."/>
            <person name="Drula E."/>
            <person name="Courty P.E."/>
            <person name="Kohler A."/>
            <person name="Kuo A."/>
            <person name="LaButti K."/>
            <person name="Pangilinan J."/>
            <person name="Lipzen A."/>
            <person name="Riley R."/>
            <person name="Andreopoulos W."/>
            <person name="He G."/>
            <person name="Johnson J."/>
            <person name="Nolan M."/>
            <person name="Tritt A."/>
            <person name="Barry K.W."/>
            <person name="Grigoriev I.V."/>
            <person name="Nagy L.G."/>
            <person name="Hibbett D."/>
            <person name="Henrissat B."/>
            <person name="Matheny P.B."/>
            <person name="Labbe J."/>
            <person name="Martin F.M."/>
        </authorList>
    </citation>
    <scope>NUCLEOTIDE SEQUENCE</scope>
    <source>
        <strain evidence="1">HHB10654</strain>
    </source>
</reference>
<dbReference type="Proteomes" id="UP000814140">
    <property type="component" value="Unassembled WGS sequence"/>
</dbReference>
<gene>
    <name evidence="1" type="ORF">BV25DRAFT_1919875</name>
</gene>
<sequence>MAPTKLLHIRQLTYTIQTPVSSPDPSPTRPLDFFNVPCEYYYPPMSLCVARRTPSIRQLGQVALGLSRQPLPTGPVLAHVHLMRSVAVHHWADASHGSQLATAHQPLSPLGARADKNNTDIGQRLPAAVCKIPSQKLFAGLCPLHYHDLPPFLAAFDRSPTFVSHPLTITSAGANIVVRQRFNRCSPLPLRTKCQGSASAEPLA</sequence>
<reference evidence="1" key="1">
    <citation type="submission" date="2021-03" db="EMBL/GenBank/DDBJ databases">
        <authorList>
            <consortium name="DOE Joint Genome Institute"/>
            <person name="Ahrendt S."/>
            <person name="Looney B.P."/>
            <person name="Miyauchi S."/>
            <person name="Morin E."/>
            <person name="Drula E."/>
            <person name="Courty P.E."/>
            <person name="Chicoki N."/>
            <person name="Fauchery L."/>
            <person name="Kohler A."/>
            <person name="Kuo A."/>
            <person name="Labutti K."/>
            <person name="Pangilinan J."/>
            <person name="Lipzen A."/>
            <person name="Riley R."/>
            <person name="Andreopoulos W."/>
            <person name="He G."/>
            <person name="Johnson J."/>
            <person name="Barry K.W."/>
            <person name="Grigoriev I.V."/>
            <person name="Nagy L."/>
            <person name="Hibbett D."/>
            <person name="Henrissat B."/>
            <person name="Matheny P.B."/>
            <person name="Labbe J."/>
            <person name="Martin F."/>
        </authorList>
    </citation>
    <scope>NUCLEOTIDE SEQUENCE</scope>
    <source>
        <strain evidence="1">HHB10654</strain>
    </source>
</reference>
<evidence type="ECO:0000313" key="1">
    <source>
        <dbReference type="EMBL" id="KAI0057853.1"/>
    </source>
</evidence>
<comment type="caution">
    <text evidence="1">The sequence shown here is derived from an EMBL/GenBank/DDBJ whole genome shotgun (WGS) entry which is preliminary data.</text>
</comment>
<protein>
    <submittedName>
        <fullName evidence="1">Uncharacterized protein</fullName>
    </submittedName>
</protein>
<evidence type="ECO:0000313" key="2">
    <source>
        <dbReference type="Proteomes" id="UP000814140"/>
    </source>
</evidence>
<name>A0ACB8SN16_9AGAM</name>
<organism evidence="1 2">
    <name type="scientific">Artomyces pyxidatus</name>
    <dbReference type="NCBI Taxonomy" id="48021"/>
    <lineage>
        <taxon>Eukaryota</taxon>
        <taxon>Fungi</taxon>
        <taxon>Dikarya</taxon>
        <taxon>Basidiomycota</taxon>
        <taxon>Agaricomycotina</taxon>
        <taxon>Agaricomycetes</taxon>
        <taxon>Russulales</taxon>
        <taxon>Auriscalpiaceae</taxon>
        <taxon>Artomyces</taxon>
    </lineage>
</organism>
<dbReference type="EMBL" id="MU277242">
    <property type="protein sequence ID" value="KAI0057853.1"/>
    <property type="molecule type" value="Genomic_DNA"/>
</dbReference>
<accession>A0ACB8SN16</accession>
<keyword evidence="2" id="KW-1185">Reference proteome</keyword>